<evidence type="ECO:0000256" key="1">
    <source>
        <dbReference type="SAM" id="Phobius"/>
    </source>
</evidence>
<dbReference type="KEGG" id="als:DJ013_02245"/>
<evidence type="ECO:0000313" key="5">
    <source>
        <dbReference type="Proteomes" id="UP000249873"/>
    </source>
</evidence>
<reference evidence="4 5" key="1">
    <citation type="submission" date="2018-05" db="EMBL/GenBank/DDBJ databases">
        <title>Complete genome sequence of Arcticibacterium luteifluviistationis SM1504T, a cytophagaceae bacterium isolated from Arctic surface seawater.</title>
        <authorList>
            <person name="Li Y."/>
            <person name="Qin Q.-L."/>
        </authorList>
    </citation>
    <scope>NUCLEOTIDE SEQUENCE [LARGE SCALE GENOMIC DNA]</scope>
    <source>
        <strain evidence="4 5">SM1504</strain>
    </source>
</reference>
<dbReference type="RefSeq" id="WP_111370160.1">
    <property type="nucleotide sequence ID" value="NZ_CP029480.1"/>
</dbReference>
<accession>A0A2Z4G7L9</accession>
<evidence type="ECO:0008006" key="6">
    <source>
        <dbReference type="Google" id="ProtNLM"/>
    </source>
</evidence>
<dbReference type="InterPro" id="IPR006860">
    <property type="entry name" value="FecR"/>
</dbReference>
<dbReference type="GO" id="GO:0016989">
    <property type="term" value="F:sigma factor antagonist activity"/>
    <property type="evidence" value="ECO:0007669"/>
    <property type="project" value="TreeGrafter"/>
</dbReference>
<keyword evidence="1" id="KW-0472">Membrane</keyword>
<dbReference type="Pfam" id="PF04773">
    <property type="entry name" value="FecR"/>
    <property type="match status" value="1"/>
</dbReference>
<evidence type="ECO:0000313" key="4">
    <source>
        <dbReference type="EMBL" id="AWV97058.1"/>
    </source>
</evidence>
<dbReference type="PANTHER" id="PTHR30273:SF2">
    <property type="entry name" value="PROTEIN FECR"/>
    <property type="match status" value="1"/>
</dbReference>
<name>A0A2Z4G7L9_9BACT</name>
<dbReference type="Proteomes" id="UP000249873">
    <property type="component" value="Chromosome"/>
</dbReference>
<dbReference type="InterPro" id="IPR032508">
    <property type="entry name" value="FecR_C"/>
</dbReference>
<dbReference type="InterPro" id="IPR012373">
    <property type="entry name" value="Ferrdict_sens_TM"/>
</dbReference>
<dbReference type="Pfam" id="PF16344">
    <property type="entry name" value="FecR_C"/>
    <property type="match status" value="1"/>
</dbReference>
<dbReference type="Gene3D" id="2.60.120.1440">
    <property type="match status" value="1"/>
</dbReference>
<keyword evidence="5" id="KW-1185">Reference proteome</keyword>
<dbReference type="OrthoDB" id="1452822at2"/>
<protein>
    <recommendedName>
        <fullName evidence="6">Iron dicitrate transport regulator FecR</fullName>
    </recommendedName>
</protein>
<dbReference type="PANTHER" id="PTHR30273">
    <property type="entry name" value="PERIPLASMIC SIGNAL SENSOR AND SIGMA FACTOR ACTIVATOR FECR-RELATED"/>
    <property type="match status" value="1"/>
</dbReference>
<dbReference type="EMBL" id="CP029480">
    <property type="protein sequence ID" value="AWV97058.1"/>
    <property type="molecule type" value="Genomic_DNA"/>
</dbReference>
<feature type="transmembrane region" description="Helical" evidence="1">
    <location>
        <begin position="84"/>
        <end position="102"/>
    </location>
</feature>
<organism evidence="4 5">
    <name type="scientific">Arcticibacterium luteifluviistationis</name>
    <dbReference type="NCBI Taxonomy" id="1784714"/>
    <lineage>
        <taxon>Bacteria</taxon>
        <taxon>Pseudomonadati</taxon>
        <taxon>Bacteroidota</taxon>
        <taxon>Cytophagia</taxon>
        <taxon>Cytophagales</taxon>
        <taxon>Leadbetterellaceae</taxon>
        <taxon>Arcticibacterium</taxon>
    </lineage>
</organism>
<evidence type="ECO:0000259" key="3">
    <source>
        <dbReference type="Pfam" id="PF16344"/>
    </source>
</evidence>
<evidence type="ECO:0000259" key="2">
    <source>
        <dbReference type="Pfam" id="PF04773"/>
    </source>
</evidence>
<proteinExistence type="predicted"/>
<feature type="domain" description="FecR protein" evidence="2">
    <location>
        <begin position="126"/>
        <end position="217"/>
    </location>
</feature>
<dbReference type="AlphaFoldDB" id="A0A2Z4G7L9"/>
<feature type="domain" description="Protein FecR C-terminal" evidence="3">
    <location>
        <begin position="262"/>
        <end position="329"/>
    </location>
</feature>
<dbReference type="Gene3D" id="3.55.50.30">
    <property type="match status" value="1"/>
</dbReference>
<gene>
    <name evidence="4" type="ORF">DJ013_02245</name>
</gene>
<keyword evidence="1" id="KW-0812">Transmembrane</keyword>
<keyword evidence="1" id="KW-1133">Transmembrane helix</keyword>
<sequence length="332" mass="38169">MNKETIHRLIKDYILNRITRQELIQFLDGFNEEEIQEQYEIVLRSYFDELMASAGESLETEDSKSKAREITRGKLFYGILRVTYMYKLAASVAILLGLFWVGQQWFKEDSGKAALAEVTYKNDFVPKGAKRDVLLKDGTLVKLNSDSKLSYPEEFDKEARNVKLTGEAFFDVERDESRPFTINTSAFDIRVLGTSFNVEVHEAGQKAAVSVKTGKVRISLLQSEEVYELTKNKKLILDLSTGDVTLQDTDVDLALKWTKGILYFNKTPFTEVEKSLERWYNIDIDIKDNSLNNKKLSGQHSNETLEEVLETLAYLLEFKYEIDGDKVTIKKM</sequence>